<keyword evidence="1" id="KW-1133">Transmembrane helix</keyword>
<evidence type="ECO:0000313" key="4">
    <source>
        <dbReference type="EMBL" id="KCZ53384.1"/>
    </source>
</evidence>
<dbReference type="eggNOG" id="COG1680">
    <property type="taxonomic scope" value="Bacteria"/>
</dbReference>
<proteinExistence type="predicted"/>
<dbReference type="STRING" id="1280946.HY29_03950"/>
<feature type="transmembrane region" description="Helical" evidence="1">
    <location>
        <begin position="545"/>
        <end position="570"/>
    </location>
</feature>
<feature type="chain" id="PRO_5001614952" description="Beta-lactamase-related domain-containing protein" evidence="2">
    <location>
        <begin position="19"/>
        <end position="645"/>
    </location>
</feature>
<dbReference type="Gene3D" id="3.40.710.10">
    <property type="entry name" value="DD-peptidase/beta-lactamase superfamily"/>
    <property type="match status" value="1"/>
</dbReference>
<sequence>MTGLLAAFALMLGSVAQAQTDLDVPEDHAAAADSVEQDSNAPSSAAELEAYVDGVVDMAMFDNHIPGVTLSIVQDGKPVLIKGYGYADVEKQVPVDPYTSGFYIGSITKTMTFTAVMQLVEQGLVDIDTDVNKYLTTFQFPDSKFGPITLRALMAHRAGFEEVAKGMWVLDPTDIPTMGEWLRDNIPARVFPVGETTAYSNYGAALAGYIVEEVSGQQYEDYVKEHIYEPLGMTHTTARQPLPEGSRSAMSAELRDNLASVYSHTEGYQKKEDHDVIVPVAAGSVTSTASDMARYMLANLNGGELDGVRIYSPETAMKMQEKLYDDRPVSDYYHGFRTSEIRGYSTMGHTGATFTSFSSLLMIPELDLGVFVSVNGGDNNISPYEISERIIIHMIGDRARKVQPHISLSQEELEAYAGSYQTTRRFFKNFVAALTASSVKVSVTENGTLLIHGNEYIPLGQHEFENKATGMLLMFQANDKGDIDAFYSDVGSVYQRVTTSTDINQLYLALGLLFLFSVFQLVSGWKRRSDPPITNTVVKRLSMMLVVTAGLALVTLVIGGVSIAILASMGNEALFVYPGLGVTLYLTGVLLLLMFTVLLLIGMYPVIRTRELSVWRKAHYIIYVLVLLFFLLRASDWDMIGYNYW</sequence>
<evidence type="ECO:0000259" key="3">
    <source>
        <dbReference type="Pfam" id="PF00144"/>
    </source>
</evidence>
<dbReference type="InterPro" id="IPR012338">
    <property type="entry name" value="Beta-lactam/transpept-like"/>
</dbReference>
<feature type="transmembrane region" description="Helical" evidence="1">
    <location>
        <begin position="582"/>
        <end position="606"/>
    </location>
</feature>
<accession>A0A062U9V2</accession>
<evidence type="ECO:0000256" key="1">
    <source>
        <dbReference type="SAM" id="Phobius"/>
    </source>
</evidence>
<dbReference type="InterPro" id="IPR050491">
    <property type="entry name" value="AmpC-like"/>
</dbReference>
<evidence type="ECO:0000313" key="5">
    <source>
        <dbReference type="Proteomes" id="UP000027037"/>
    </source>
</evidence>
<gene>
    <name evidence="4" type="ORF">HY29_03950</name>
</gene>
<keyword evidence="1" id="KW-0472">Membrane</keyword>
<protein>
    <recommendedName>
        <fullName evidence="3">Beta-lactamase-related domain-containing protein</fullName>
    </recommendedName>
</protein>
<dbReference type="EMBL" id="AWFF01000054">
    <property type="protein sequence ID" value="KCZ53384.1"/>
    <property type="molecule type" value="Genomic_DNA"/>
</dbReference>
<feature type="transmembrane region" description="Helical" evidence="1">
    <location>
        <begin position="506"/>
        <end position="525"/>
    </location>
</feature>
<evidence type="ECO:0000256" key="2">
    <source>
        <dbReference type="SAM" id="SignalP"/>
    </source>
</evidence>
<keyword evidence="5" id="KW-1185">Reference proteome</keyword>
<dbReference type="InterPro" id="IPR001466">
    <property type="entry name" value="Beta-lactam-related"/>
</dbReference>
<keyword evidence="2" id="KW-0732">Signal</keyword>
<dbReference type="SUPFAM" id="SSF56601">
    <property type="entry name" value="beta-lactamase/transpeptidase-like"/>
    <property type="match status" value="1"/>
</dbReference>
<dbReference type="Pfam" id="PF00144">
    <property type="entry name" value="Beta-lactamase"/>
    <property type="match status" value="1"/>
</dbReference>
<feature type="domain" description="Beta-lactamase-related" evidence="3">
    <location>
        <begin position="53"/>
        <end position="379"/>
    </location>
</feature>
<reference evidence="4 5" key="1">
    <citation type="journal article" date="2014" name="Antonie Van Leeuwenhoek">
        <title>Hyphomonas beringensis sp. nov. and Hyphomonas chukchiensis sp. nov., isolated from surface seawater of the Bering Sea and Chukchi Sea.</title>
        <authorList>
            <person name="Li C."/>
            <person name="Lai Q."/>
            <person name="Li G."/>
            <person name="Dong C."/>
            <person name="Wang J."/>
            <person name="Liao Y."/>
            <person name="Shao Z."/>
        </authorList>
    </citation>
    <scope>NUCLEOTIDE SEQUENCE [LARGE SCALE GENOMIC DNA]</scope>
    <source>
        <strain evidence="4 5">25B14_1</strain>
    </source>
</reference>
<feature type="transmembrane region" description="Helical" evidence="1">
    <location>
        <begin position="618"/>
        <end position="635"/>
    </location>
</feature>
<dbReference type="Proteomes" id="UP000027037">
    <property type="component" value="Unassembled WGS sequence"/>
</dbReference>
<comment type="caution">
    <text evidence="4">The sequence shown here is derived from an EMBL/GenBank/DDBJ whole genome shotgun (WGS) entry which is preliminary data.</text>
</comment>
<keyword evidence="1" id="KW-0812">Transmembrane</keyword>
<dbReference type="PATRIC" id="fig|1280946.3.peg.2699"/>
<feature type="signal peptide" evidence="2">
    <location>
        <begin position="1"/>
        <end position="18"/>
    </location>
</feature>
<name>A0A062U9V2_9PROT</name>
<dbReference type="AlphaFoldDB" id="A0A062U9V2"/>
<organism evidence="4 5">
    <name type="scientific">Hyphomonas beringensis</name>
    <dbReference type="NCBI Taxonomy" id="1280946"/>
    <lineage>
        <taxon>Bacteria</taxon>
        <taxon>Pseudomonadati</taxon>
        <taxon>Pseudomonadota</taxon>
        <taxon>Alphaproteobacteria</taxon>
        <taxon>Hyphomonadales</taxon>
        <taxon>Hyphomonadaceae</taxon>
        <taxon>Hyphomonas</taxon>
    </lineage>
</organism>
<dbReference type="PANTHER" id="PTHR46825">
    <property type="entry name" value="D-ALANYL-D-ALANINE-CARBOXYPEPTIDASE/ENDOPEPTIDASE AMPH"/>
    <property type="match status" value="1"/>
</dbReference>
<dbReference type="PANTHER" id="PTHR46825:SF9">
    <property type="entry name" value="BETA-LACTAMASE-RELATED DOMAIN-CONTAINING PROTEIN"/>
    <property type="match status" value="1"/>
</dbReference>